<sequence length="208" mass="22666">MKVLVVGANGQIGHQVVEKLKDKGHDPVAMVRKEEQTEKFKEKGIETVLGNLQEDFSHAFEGVDTVVFAAGSGGDTGADMTIIIDQEGAIESMENAKDAGVRHFIIVSSMGADTPKEYDDIKHYLYAKHRADEHLKASGLDYTIIRPGMLENESGTGKVSLSEENQEFGNVQREDVASVIVQAVDAGKAENKVYTLLEGDTPVEDLFK</sequence>
<dbReference type="PANTHER" id="PTHR15020">
    <property type="entry name" value="FLAVIN REDUCTASE-RELATED"/>
    <property type="match status" value="1"/>
</dbReference>
<dbReference type="CDD" id="cd05243">
    <property type="entry name" value="SDR_a5"/>
    <property type="match status" value="1"/>
</dbReference>
<evidence type="ECO:0000259" key="1">
    <source>
        <dbReference type="Pfam" id="PF13460"/>
    </source>
</evidence>
<protein>
    <submittedName>
        <fullName evidence="2">Uncharacterized protein YbjT</fullName>
    </submittedName>
</protein>
<dbReference type="InterPro" id="IPR016040">
    <property type="entry name" value="NAD(P)-bd_dom"/>
</dbReference>
<evidence type="ECO:0000313" key="3">
    <source>
        <dbReference type="Proteomes" id="UP000219412"/>
    </source>
</evidence>
<dbReference type="SUPFAM" id="SSF51735">
    <property type="entry name" value="NAD(P)-binding Rossmann-fold domains"/>
    <property type="match status" value="1"/>
</dbReference>
<organism evidence="2 3">
    <name type="scientific">Salinicoccus kekensis</name>
    <dbReference type="NCBI Taxonomy" id="714307"/>
    <lineage>
        <taxon>Bacteria</taxon>
        <taxon>Bacillati</taxon>
        <taxon>Bacillota</taxon>
        <taxon>Bacilli</taxon>
        <taxon>Bacillales</taxon>
        <taxon>Staphylococcaceae</taxon>
        <taxon>Salinicoccus</taxon>
    </lineage>
</organism>
<dbReference type="InterPro" id="IPR036291">
    <property type="entry name" value="NAD(P)-bd_dom_sf"/>
</dbReference>
<dbReference type="EMBL" id="OBQF01000002">
    <property type="protein sequence ID" value="SOC40644.1"/>
    <property type="molecule type" value="Genomic_DNA"/>
</dbReference>
<dbReference type="Gene3D" id="3.40.50.720">
    <property type="entry name" value="NAD(P)-binding Rossmann-like Domain"/>
    <property type="match status" value="1"/>
</dbReference>
<feature type="domain" description="NAD(P)-binding" evidence="1">
    <location>
        <begin position="7"/>
        <end position="185"/>
    </location>
</feature>
<keyword evidence="3" id="KW-1185">Reference proteome</keyword>
<proteinExistence type="predicted"/>
<name>A0A285UFC8_9STAP</name>
<accession>A0A285UFC8</accession>
<dbReference type="RefSeq" id="WP_097039839.1">
    <property type="nucleotide sequence ID" value="NZ_OBQF01000002.1"/>
</dbReference>
<dbReference type="Proteomes" id="UP000219412">
    <property type="component" value="Unassembled WGS sequence"/>
</dbReference>
<dbReference type="AlphaFoldDB" id="A0A285UFC8"/>
<dbReference type="PANTHER" id="PTHR15020:SF50">
    <property type="entry name" value="UPF0659 PROTEIN YMR090W"/>
    <property type="match status" value="1"/>
</dbReference>
<dbReference type="OrthoDB" id="9803892at2"/>
<evidence type="ECO:0000313" key="2">
    <source>
        <dbReference type="EMBL" id="SOC40644.1"/>
    </source>
</evidence>
<gene>
    <name evidence="2" type="ORF">SAMN05878391_1042</name>
</gene>
<reference evidence="3" key="1">
    <citation type="submission" date="2017-08" db="EMBL/GenBank/DDBJ databases">
        <authorList>
            <person name="Varghese N."/>
            <person name="Submissions S."/>
        </authorList>
    </citation>
    <scope>NUCLEOTIDE SEQUENCE [LARGE SCALE GENOMIC DNA]</scope>
    <source>
        <strain evidence="3">DSM 23173</strain>
    </source>
</reference>
<dbReference type="Pfam" id="PF13460">
    <property type="entry name" value="NAD_binding_10"/>
    <property type="match status" value="1"/>
</dbReference>